<dbReference type="FunCoup" id="A0A2V0PCN7">
    <property type="interactions" value="98"/>
</dbReference>
<sequence length="165" mass="17107">MLASRRASAAGAASRATAAPRPVIARVSLKPRHQLVRVSSSAAPATAAELPTQPINLTPTALEHLKKLRAEVGGDELLLRVGGGCSGMSYTMDFTSSDKVSPDDTVLPAGSGPDAEGLRLVCDPKSLLYLFGLTLDFSTELIGGGFKFSNPNATETCGCNNSFSV</sequence>
<dbReference type="SUPFAM" id="SSF89360">
    <property type="entry name" value="HesB-like domain"/>
    <property type="match status" value="1"/>
</dbReference>
<dbReference type="InterPro" id="IPR017870">
    <property type="entry name" value="FeS_cluster_insertion_CS"/>
</dbReference>
<proteinExistence type="predicted"/>
<dbReference type="Pfam" id="PF01521">
    <property type="entry name" value="Fe-S_biosyn"/>
    <property type="match status" value="1"/>
</dbReference>
<dbReference type="InterPro" id="IPR016092">
    <property type="entry name" value="ATAP"/>
</dbReference>
<dbReference type="OrthoDB" id="333486at2759"/>
<reference evidence="2 3" key="1">
    <citation type="journal article" date="2018" name="Sci. Rep.">
        <title>Raphidocelis subcapitata (=Pseudokirchneriella subcapitata) provides an insight into genome evolution and environmental adaptations in the Sphaeropleales.</title>
        <authorList>
            <person name="Suzuki S."/>
            <person name="Yamaguchi H."/>
            <person name="Nakajima N."/>
            <person name="Kawachi M."/>
        </authorList>
    </citation>
    <scope>NUCLEOTIDE SEQUENCE [LARGE SCALE GENOMIC DNA]</scope>
    <source>
        <strain evidence="2 3">NIES-35</strain>
    </source>
</reference>
<evidence type="ECO:0000259" key="1">
    <source>
        <dbReference type="Pfam" id="PF01521"/>
    </source>
</evidence>
<dbReference type="Proteomes" id="UP000247498">
    <property type="component" value="Unassembled WGS sequence"/>
</dbReference>
<dbReference type="InterPro" id="IPR035903">
    <property type="entry name" value="HesB-like_dom_sf"/>
</dbReference>
<protein>
    <recommendedName>
        <fullName evidence="1">Core domain-containing protein</fullName>
    </recommendedName>
</protein>
<dbReference type="PANTHER" id="PTHR47265">
    <property type="entry name" value="IRON-SULFUR ASSEMBLY PROTEIN ISCA, CHLOROPLASTIC"/>
    <property type="match status" value="1"/>
</dbReference>
<dbReference type="NCBIfam" id="TIGR00049">
    <property type="entry name" value="iron-sulfur cluster assembly accessory protein"/>
    <property type="match status" value="1"/>
</dbReference>
<evidence type="ECO:0000313" key="3">
    <source>
        <dbReference type="Proteomes" id="UP000247498"/>
    </source>
</evidence>
<dbReference type="InParanoid" id="A0A2V0PCN7"/>
<dbReference type="PANTHER" id="PTHR47265:SF1">
    <property type="entry name" value="IRON-SULFUR ASSEMBLY PROTEIN ISCA, CHLOROPLASTIC"/>
    <property type="match status" value="1"/>
</dbReference>
<name>A0A2V0PCN7_9CHLO</name>
<organism evidence="2 3">
    <name type="scientific">Raphidocelis subcapitata</name>
    <dbReference type="NCBI Taxonomy" id="307507"/>
    <lineage>
        <taxon>Eukaryota</taxon>
        <taxon>Viridiplantae</taxon>
        <taxon>Chlorophyta</taxon>
        <taxon>core chlorophytes</taxon>
        <taxon>Chlorophyceae</taxon>
        <taxon>CS clade</taxon>
        <taxon>Sphaeropleales</taxon>
        <taxon>Selenastraceae</taxon>
        <taxon>Raphidocelis</taxon>
    </lineage>
</organism>
<dbReference type="PROSITE" id="PS01152">
    <property type="entry name" value="HESB"/>
    <property type="match status" value="1"/>
</dbReference>
<dbReference type="EMBL" id="BDRX01000103">
    <property type="protein sequence ID" value="GBF97606.1"/>
    <property type="molecule type" value="Genomic_DNA"/>
</dbReference>
<dbReference type="Gene3D" id="2.60.300.12">
    <property type="entry name" value="HesB-like domain"/>
    <property type="match status" value="1"/>
</dbReference>
<gene>
    <name evidence="2" type="ORF">Rsub_10742</name>
</gene>
<dbReference type="AlphaFoldDB" id="A0A2V0PCN7"/>
<dbReference type="GO" id="GO:0009570">
    <property type="term" value="C:chloroplast stroma"/>
    <property type="evidence" value="ECO:0007669"/>
    <property type="project" value="TreeGrafter"/>
</dbReference>
<dbReference type="InterPro" id="IPR000361">
    <property type="entry name" value="ATAP_core_dom"/>
</dbReference>
<dbReference type="InterPro" id="IPR031108">
    <property type="entry name" value="IscA_plant_cyanobact"/>
</dbReference>
<evidence type="ECO:0000313" key="2">
    <source>
        <dbReference type="EMBL" id="GBF97606.1"/>
    </source>
</evidence>
<dbReference type="GO" id="GO:0051536">
    <property type="term" value="F:iron-sulfur cluster binding"/>
    <property type="evidence" value="ECO:0007669"/>
    <property type="project" value="InterPro"/>
</dbReference>
<keyword evidence="3" id="KW-1185">Reference proteome</keyword>
<comment type="caution">
    <text evidence="2">The sequence shown here is derived from an EMBL/GenBank/DDBJ whole genome shotgun (WGS) entry which is preliminary data.</text>
</comment>
<dbReference type="STRING" id="307507.A0A2V0PCN7"/>
<dbReference type="GO" id="GO:0030674">
    <property type="term" value="F:protein-macromolecule adaptor activity"/>
    <property type="evidence" value="ECO:0007669"/>
    <property type="project" value="TreeGrafter"/>
</dbReference>
<accession>A0A2V0PCN7</accession>
<dbReference type="GO" id="GO:0016226">
    <property type="term" value="P:iron-sulfur cluster assembly"/>
    <property type="evidence" value="ECO:0007669"/>
    <property type="project" value="InterPro"/>
</dbReference>
<feature type="domain" description="Core" evidence="1">
    <location>
        <begin position="55"/>
        <end position="161"/>
    </location>
</feature>